<feature type="transmembrane region" description="Helical" evidence="8">
    <location>
        <begin position="219"/>
        <end position="239"/>
    </location>
</feature>
<keyword evidence="11" id="KW-1185">Reference proteome</keyword>
<dbReference type="GO" id="GO:0009103">
    <property type="term" value="P:lipopolysaccharide biosynthetic process"/>
    <property type="evidence" value="ECO:0007669"/>
    <property type="project" value="UniProtKB-ARBA"/>
</dbReference>
<dbReference type="OrthoDB" id="7828305at2"/>
<dbReference type="AlphaFoldDB" id="A0A1N6KM15"/>
<evidence type="ECO:0000256" key="1">
    <source>
        <dbReference type="ARBA" id="ARBA00004651"/>
    </source>
</evidence>
<evidence type="ECO:0000256" key="7">
    <source>
        <dbReference type="ARBA" id="ARBA00023136"/>
    </source>
</evidence>
<feature type="transmembrane region" description="Helical" evidence="8">
    <location>
        <begin position="12"/>
        <end position="32"/>
    </location>
</feature>
<reference evidence="10 11" key="1">
    <citation type="submission" date="2016-11" db="EMBL/GenBank/DDBJ databases">
        <authorList>
            <person name="Jaros S."/>
            <person name="Januszkiewicz K."/>
            <person name="Wedrychowicz H."/>
        </authorList>
    </citation>
    <scope>NUCLEOTIDE SEQUENCE [LARGE SCALE GENOMIC DNA]</scope>
    <source>
        <strain evidence="10 11">GAS95</strain>
    </source>
</reference>
<keyword evidence="5 8" id="KW-0812">Transmembrane</keyword>
<dbReference type="GO" id="GO:0005886">
    <property type="term" value="C:plasma membrane"/>
    <property type="evidence" value="ECO:0007669"/>
    <property type="project" value="UniProtKB-SubCell"/>
</dbReference>
<dbReference type="InterPro" id="IPR050297">
    <property type="entry name" value="LipidA_mod_glycosyltrf_83"/>
</dbReference>
<feature type="transmembrane region" description="Helical" evidence="8">
    <location>
        <begin position="179"/>
        <end position="207"/>
    </location>
</feature>
<sequence>MKTIKAPLKIDPLFILMALVLLAFAWRAVFIYRSIEWVTNFWLFEDFGYSLKIARNIALGLGETFDGVVFTSGYQPLYVWLMVPVFWIFPKNLEIPVYLAETLLAICNSVTVVFIYAIVARLTKRQWSGIAAAALWAFNLAIARNGSLGLETGLSTMMVAATMTYVVSLEIGEHATRKALALGALLGVTFLARVDAAFLVAVTLLYFLSGKRASRRETLAFLIVTLAVFALVVGPYCLWNQLHYGSPLPTSGQVTTGKSSLFSSPLSNQSQAELRNHVLCAFYIIGRMLVGITSVNGYDPFSTTWSRPVALITAVVLVATAVFSYRSFPASRRQILFVAGVGGLYTLGNILYGLMPYERYFLPPIFAFTILVTVAATGLLASLRFPARLRGSTIAAAVVLPLVCFGVTSKAKLLSEETRTYGWYDGIRVLNRIARPGDTVGAFQTGNTGYFYDKGRAVNLDGVVNMNAYHARMNKTIDEYVTQNNIKFIADEDPFPLSLTRDMKTEQDRASFLARLSQVYANPAYLYTIYRIGSEPYKAIRKPEPAAGWAETSQPYATFRHALVSATPGARVAFSSDRPFDLRFLRQASSGMANVYRDGVLLDTVDLYAPVFDSTYKFPVSGDGQVHRYEVEVAQETNAGSTSHQVWFDAILER</sequence>
<evidence type="ECO:0000256" key="4">
    <source>
        <dbReference type="ARBA" id="ARBA00022679"/>
    </source>
</evidence>
<evidence type="ECO:0000313" key="11">
    <source>
        <dbReference type="Proteomes" id="UP000185151"/>
    </source>
</evidence>
<evidence type="ECO:0000256" key="8">
    <source>
        <dbReference type="SAM" id="Phobius"/>
    </source>
</evidence>
<gene>
    <name evidence="10" type="ORF">SAMN05444165_3907</name>
</gene>
<accession>A0A1N6KM15</accession>
<dbReference type="Proteomes" id="UP000185151">
    <property type="component" value="Unassembled WGS sequence"/>
</dbReference>
<evidence type="ECO:0000256" key="5">
    <source>
        <dbReference type="ARBA" id="ARBA00022692"/>
    </source>
</evidence>
<keyword evidence="2" id="KW-1003">Cell membrane</keyword>
<feature type="transmembrane region" description="Helical" evidence="8">
    <location>
        <begin position="393"/>
        <end position="411"/>
    </location>
</feature>
<protein>
    <submittedName>
        <fullName evidence="10">Dolichyl-phosphate-mannose-protein mannosyltransferase</fullName>
    </submittedName>
</protein>
<dbReference type="RefSeq" id="WP_074298298.1">
    <property type="nucleotide sequence ID" value="NZ_FSRU01000002.1"/>
</dbReference>
<keyword evidence="6 8" id="KW-1133">Transmembrane helix</keyword>
<evidence type="ECO:0000256" key="3">
    <source>
        <dbReference type="ARBA" id="ARBA00022676"/>
    </source>
</evidence>
<dbReference type="PANTHER" id="PTHR33908:SF11">
    <property type="entry name" value="MEMBRANE PROTEIN"/>
    <property type="match status" value="1"/>
</dbReference>
<keyword evidence="3 10" id="KW-0328">Glycosyltransferase</keyword>
<dbReference type="Pfam" id="PF13231">
    <property type="entry name" value="PMT_2"/>
    <property type="match status" value="1"/>
</dbReference>
<evidence type="ECO:0000313" key="10">
    <source>
        <dbReference type="EMBL" id="SIO57605.1"/>
    </source>
</evidence>
<feature type="transmembrane region" description="Helical" evidence="8">
    <location>
        <begin position="304"/>
        <end position="323"/>
    </location>
</feature>
<organism evidence="10 11">
    <name type="scientific">Paraburkholderia phenazinium</name>
    <dbReference type="NCBI Taxonomy" id="60549"/>
    <lineage>
        <taxon>Bacteria</taxon>
        <taxon>Pseudomonadati</taxon>
        <taxon>Pseudomonadota</taxon>
        <taxon>Betaproteobacteria</taxon>
        <taxon>Burkholderiales</taxon>
        <taxon>Burkholderiaceae</taxon>
        <taxon>Paraburkholderia</taxon>
    </lineage>
</organism>
<keyword evidence="4 10" id="KW-0808">Transferase</keyword>
<comment type="subcellular location">
    <subcellularLocation>
        <location evidence="1">Cell membrane</location>
        <topology evidence="1">Multi-pass membrane protein</topology>
    </subcellularLocation>
</comment>
<feature type="domain" description="Glycosyltransferase RgtA/B/C/D-like" evidence="9">
    <location>
        <begin position="76"/>
        <end position="238"/>
    </location>
</feature>
<feature type="transmembrane region" description="Helical" evidence="8">
    <location>
        <begin position="335"/>
        <end position="355"/>
    </location>
</feature>
<keyword evidence="7 8" id="KW-0472">Membrane</keyword>
<dbReference type="GO" id="GO:0016763">
    <property type="term" value="F:pentosyltransferase activity"/>
    <property type="evidence" value="ECO:0007669"/>
    <property type="project" value="TreeGrafter"/>
</dbReference>
<feature type="transmembrane region" description="Helical" evidence="8">
    <location>
        <begin position="361"/>
        <end position="381"/>
    </location>
</feature>
<evidence type="ECO:0000256" key="2">
    <source>
        <dbReference type="ARBA" id="ARBA00022475"/>
    </source>
</evidence>
<dbReference type="EMBL" id="FSRU01000002">
    <property type="protein sequence ID" value="SIO57605.1"/>
    <property type="molecule type" value="Genomic_DNA"/>
</dbReference>
<evidence type="ECO:0000256" key="6">
    <source>
        <dbReference type="ARBA" id="ARBA00022989"/>
    </source>
</evidence>
<feature type="transmembrane region" description="Helical" evidence="8">
    <location>
        <begin position="95"/>
        <end position="119"/>
    </location>
</feature>
<name>A0A1N6KM15_9BURK</name>
<evidence type="ECO:0000259" key="9">
    <source>
        <dbReference type="Pfam" id="PF13231"/>
    </source>
</evidence>
<dbReference type="InterPro" id="IPR038731">
    <property type="entry name" value="RgtA/B/C-like"/>
</dbReference>
<proteinExistence type="predicted"/>
<dbReference type="PANTHER" id="PTHR33908">
    <property type="entry name" value="MANNOSYLTRANSFERASE YKCB-RELATED"/>
    <property type="match status" value="1"/>
</dbReference>